<protein>
    <recommendedName>
        <fullName evidence="6">SLC26A/SulP transporter domain-containing protein</fullName>
    </recommendedName>
</protein>
<proteinExistence type="predicted"/>
<feature type="transmembrane region" description="Helical" evidence="5">
    <location>
        <begin position="629"/>
        <end position="656"/>
    </location>
</feature>
<dbReference type="InterPro" id="IPR001902">
    <property type="entry name" value="SLC26A/SulP_fam"/>
</dbReference>
<dbReference type="EMBL" id="OC318609">
    <property type="protein sequence ID" value="CAD7402685.1"/>
    <property type="molecule type" value="Genomic_DNA"/>
</dbReference>
<dbReference type="SUPFAM" id="SSF52091">
    <property type="entry name" value="SpoIIaa-like"/>
    <property type="match status" value="1"/>
</dbReference>
<evidence type="ECO:0000313" key="7">
    <source>
        <dbReference type="EMBL" id="CAD7402685.1"/>
    </source>
</evidence>
<evidence type="ECO:0000256" key="5">
    <source>
        <dbReference type="SAM" id="Phobius"/>
    </source>
</evidence>
<keyword evidence="2 5" id="KW-0812">Transmembrane</keyword>
<sequence length="796" mass="86688">MNEDMWLFLTVAGQFLAGAYDVFGLERYSSPMNSLVLTENSQLTADGFEKLPDQMMYPYAEPYDLQKHVSILLLAPHHAEEKALRNLSRDNPTMTDSEEAAVANLYLMEQSLRCPDTPTSGGLRRGGVMDGSSDCIQNPPLKHPAEIRAPNSPMVMNRGKASLTPQTTRPPPLVIVSIPPYTHTVTKVEKKSTKEQMKALVPWLKDKTRRAFTKKLLYKRLPVLSWLPRYSSADALGDAVAGITVGLTVIPQSLAYSNIAGLPAQYGLYGSFLGCFLYIVLGSCKDVPMGPTAIISMLTYQTTKGLDPAFAVLLCFLMGCVEVLMGLLGLGFVIDFISGPVSSGFTSAAALIIVTSQVKDVLGITSSGNTFIEMWGSLFQQVGDTRLGDTVMGSVCIIVLLLMRYMTMLKVGPKEPEQQTMMQRVINKSLWLIGTSRNAVLVIICGLVGYQLSRQGEAPFKLIGYIPPGLPAFQLPPFGFIRDSNTTVTFYEMTTSLGWGILILPLVGLLENIAICKAFSNGKPVDASQELLALGISNIGNSLVQGFPGSGSLSRSAVNNSSGVRTPMGGLYTGVLVLVALLFFTPCFYFIPKASLAAIIIAAVIFMVEVHVVIPMWKTKKSDLIPGIGTFVGCLVFPLELGILIGIGINIMFILYHVARPKIAIEKCLSPEGAEYLLLTPDRCLIFPSVDYMRNLVTKHSIKQAVPVVIDCSHIYGADFTAAKVIECLTHDFSLRKQPLFFYNLKPSVVAIFKGLQPKGFVVFQSESELDDLIKGNIKNRAESQQELSIINVGTG</sequence>
<feature type="transmembrane region" description="Helical" evidence="5">
    <location>
        <begin position="497"/>
        <end position="515"/>
    </location>
</feature>
<evidence type="ECO:0000256" key="1">
    <source>
        <dbReference type="ARBA" id="ARBA00004141"/>
    </source>
</evidence>
<dbReference type="Gene3D" id="3.30.750.24">
    <property type="entry name" value="STAS domain"/>
    <property type="match status" value="1"/>
</dbReference>
<feature type="transmembrane region" description="Helical" evidence="5">
    <location>
        <begin position="430"/>
        <end position="452"/>
    </location>
</feature>
<evidence type="ECO:0000259" key="6">
    <source>
        <dbReference type="Pfam" id="PF00916"/>
    </source>
</evidence>
<dbReference type="GO" id="GO:0016020">
    <property type="term" value="C:membrane"/>
    <property type="evidence" value="ECO:0007669"/>
    <property type="project" value="UniProtKB-SubCell"/>
</dbReference>
<gene>
    <name evidence="7" type="ORF">TCEB3V08_LOCUS6614</name>
</gene>
<comment type="subcellular location">
    <subcellularLocation>
        <location evidence="1">Membrane</location>
        <topology evidence="1">Multi-pass membrane protein</topology>
    </subcellularLocation>
</comment>
<dbReference type="CDD" id="cd07042">
    <property type="entry name" value="STAS_SulP_like_sulfate_transporter"/>
    <property type="match status" value="1"/>
</dbReference>
<reference evidence="7" key="1">
    <citation type="submission" date="2020-11" db="EMBL/GenBank/DDBJ databases">
        <authorList>
            <person name="Tran Van P."/>
        </authorList>
    </citation>
    <scope>NUCLEOTIDE SEQUENCE</scope>
</reference>
<dbReference type="AlphaFoldDB" id="A0A7R9CXC8"/>
<evidence type="ECO:0000256" key="4">
    <source>
        <dbReference type="ARBA" id="ARBA00023136"/>
    </source>
</evidence>
<keyword evidence="4 5" id="KW-0472">Membrane</keyword>
<feature type="transmembrane region" description="Helical" evidence="5">
    <location>
        <begin position="309"/>
        <end position="334"/>
    </location>
</feature>
<feature type="transmembrane region" description="Helical" evidence="5">
    <location>
        <begin position="391"/>
        <end position="409"/>
    </location>
</feature>
<feature type="transmembrane region" description="Helical" evidence="5">
    <location>
        <begin position="597"/>
        <end position="617"/>
    </location>
</feature>
<feature type="transmembrane region" description="Helical" evidence="5">
    <location>
        <begin position="571"/>
        <end position="591"/>
    </location>
</feature>
<dbReference type="FunFam" id="3.30.750.24:FF:000028">
    <property type="entry name" value="Sulfate transporter, putative"/>
    <property type="match status" value="1"/>
</dbReference>
<evidence type="ECO:0000256" key="3">
    <source>
        <dbReference type="ARBA" id="ARBA00022989"/>
    </source>
</evidence>
<dbReference type="PANTHER" id="PTHR11814">
    <property type="entry name" value="SULFATE TRANSPORTER"/>
    <property type="match status" value="1"/>
</dbReference>
<keyword evidence="3 5" id="KW-1133">Transmembrane helix</keyword>
<dbReference type="GO" id="GO:0055085">
    <property type="term" value="P:transmembrane transport"/>
    <property type="evidence" value="ECO:0007669"/>
    <property type="project" value="InterPro"/>
</dbReference>
<dbReference type="InterPro" id="IPR036513">
    <property type="entry name" value="STAS_dom_sf"/>
</dbReference>
<feature type="transmembrane region" description="Helical" evidence="5">
    <location>
        <begin position="266"/>
        <end position="288"/>
    </location>
</feature>
<evidence type="ECO:0000256" key="2">
    <source>
        <dbReference type="ARBA" id="ARBA00022692"/>
    </source>
</evidence>
<accession>A0A7R9CXC8</accession>
<name>A0A7R9CXC8_TIMCR</name>
<dbReference type="Pfam" id="PF00916">
    <property type="entry name" value="Sulfate_transp"/>
    <property type="match status" value="1"/>
</dbReference>
<dbReference type="InterPro" id="IPR011547">
    <property type="entry name" value="SLC26A/SulP_dom"/>
</dbReference>
<feature type="domain" description="SLC26A/SulP transporter" evidence="6">
    <location>
        <begin position="237"/>
        <end position="624"/>
    </location>
</feature>
<organism evidence="7">
    <name type="scientific">Timema cristinae</name>
    <name type="common">Walking stick</name>
    <dbReference type="NCBI Taxonomy" id="61476"/>
    <lineage>
        <taxon>Eukaryota</taxon>
        <taxon>Metazoa</taxon>
        <taxon>Ecdysozoa</taxon>
        <taxon>Arthropoda</taxon>
        <taxon>Hexapoda</taxon>
        <taxon>Insecta</taxon>
        <taxon>Pterygota</taxon>
        <taxon>Neoptera</taxon>
        <taxon>Polyneoptera</taxon>
        <taxon>Phasmatodea</taxon>
        <taxon>Timematodea</taxon>
        <taxon>Timematoidea</taxon>
        <taxon>Timematidae</taxon>
        <taxon>Timema</taxon>
    </lineage>
</organism>